<dbReference type="InterPro" id="IPR040072">
    <property type="entry name" value="Methyltransferase_A"/>
</dbReference>
<evidence type="ECO:0000256" key="1">
    <source>
        <dbReference type="ARBA" id="ARBA00004496"/>
    </source>
</evidence>
<keyword evidence="10 14" id="KW-0479">Metal-binding</keyword>
<keyword evidence="5 14" id="KW-0698">rRNA processing</keyword>
<keyword evidence="11 14" id="KW-0408">Iron</keyword>
<dbReference type="SFLD" id="SFLDG01062">
    <property type="entry name" value="methyltransferase_(Class_A)"/>
    <property type="match status" value="1"/>
</dbReference>
<protein>
    <recommendedName>
        <fullName evidence="14">Probable dual-specificity RNA methyltransferase RlmN</fullName>
        <ecNumber evidence="14">2.1.1.192</ecNumber>
    </recommendedName>
    <alternativeName>
        <fullName evidence="14">23S rRNA (adenine(2503)-C(2))-methyltransferase</fullName>
    </alternativeName>
    <alternativeName>
        <fullName evidence="14">23S rRNA m2A2503 methyltransferase</fullName>
    </alternativeName>
    <alternativeName>
        <fullName evidence="14">Ribosomal RNA large subunit methyltransferase N</fullName>
    </alternativeName>
    <alternativeName>
        <fullName evidence="14">tRNA (adenine(37)-C(2))-methyltransferase</fullName>
    </alternativeName>
    <alternativeName>
        <fullName evidence="14">tRNA m2A37 methyltransferase</fullName>
    </alternativeName>
</protein>
<evidence type="ECO:0000256" key="3">
    <source>
        <dbReference type="ARBA" id="ARBA00022485"/>
    </source>
</evidence>
<feature type="binding site" evidence="14">
    <location>
        <position position="112"/>
    </location>
    <ligand>
        <name>[4Fe-4S] cluster</name>
        <dbReference type="ChEBI" id="CHEBI:49883"/>
        <note>4Fe-4S-S-AdoMet</note>
    </ligand>
</feature>
<comment type="cofactor">
    <cofactor evidence="14">
        <name>[4Fe-4S] cluster</name>
        <dbReference type="ChEBI" id="CHEBI:49883"/>
    </cofactor>
    <text evidence="14">Binds 1 [4Fe-4S] cluster. The cluster is coordinated with 3 cysteines and an exchangeable S-adenosyl-L-methionine.</text>
</comment>
<dbReference type="PROSITE" id="PS51918">
    <property type="entry name" value="RADICAL_SAM"/>
    <property type="match status" value="1"/>
</dbReference>
<keyword evidence="13 14" id="KW-1015">Disulfide bond</keyword>
<feature type="binding site" evidence="14">
    <location>
        <begin position="216"/>
        <end position="218"/>
    </location>
    <ligand>
        <name>S-adenosyl-L-methionine</name>
        <dbReference type="ChEBI" id="CHEBI:59789"/>
    </ligand>
</feature>
<keyword evidence="7 14" id="KW-0808">Transferase</keyword>
<dbReference type="GO" id="GO:0005737">
    <property type="term" value="C:cytoplasm"/>
    <property type="evidence" value="ECO:0007669"/>
    <property type="project" value="UniProtKB-SubCell"/>
</dbReference>
<dbReference type="GO" id="GO:0070475">
    <property type="term" value="P:rRNA base methylation"/>
    <property type="evidence" value="ECO:0007669"/>
    <property type="project" value="UniProtKB-UniRule"/>
</dbReference>
<feature type="domain" description="Radical SAM core" evidence="15">
    <location>
        <begin position="98"/>
        <end position="330"/>
    </location>
</feature>
<feature type="binding site" evidence="14">
    <location>
        <position position="116"/>
    </location>
    <ligand>
        <name>[4Fe-4S] cluster</name>
        <dbReference type="ChEBI" id="CHEBI:49883"/>
        <note>4Fe-4S-S-AdoMet</note>
    </ligand>
</feature>
<reference evidence="16 17" key="1">
    <citation type="submission" date="2018-10" db="EMBL/GenBank/DDBJ databases">
        <title>Genomic Encyclopedia of Type Strains, Phase IV (KMG-IV): sequencing the most valuable type-strain genomes for metagenomic binning, comparative biology and taxonomic classification.</title>
        <authorList>
            <person name="Goeker M."/>
        </authorList>
    </citation>
    <scope>NUCLEOTIDE SEQUENCE [LARGE SCALE GENOMIC DNA]</scope>
    <source>
        <strain evidence="16 17">DSM 15521</strain>
    </source>
</reference>
<dbReference type="InterPro" id="IPR048641">
    <property type="entry name" value="RlmN_N"/>
</dbReference>
<dbReference type="PANTHER" id="PTHR30544:SF5">
    <property type="entry name" value="RADICAL SAM CORE DOMAIN-CONTAINING PROTEIN"/>
    <property type="match status" value="1"/>
</dbReference>
<evidence type="ECO:0000256" key="4">
    <source>
        <dbReference type="ARBA" id="ARBA00022490"/>
    </source>
</evidence>
<evidence type="ECO:0000259" key="15">
    <source>
        <dbReference type="PROSITE" id="PS51918"/>
    </source>
</evidence>
<dbReference type="GO" id="GO:0030488">
    <property type="term" value="P:tRNA methylation"/>
    <property type="evidence" value="ECO:0007669"/>
    <property type="project" value="UniProtKB-UniRule"/>
</dbReference>
<comment type="miscellaneous">
    <text evidence="14">Reaction proceeds by a ping-pong mechanism involving intermediate methylation of a conserved cysteine residue.</text>
</comment>
<dbReference type="SFLD" id="SFLDF00275">
    <property type="entry name" value="adenosine_C2_methyltransferase"/>
    <property type="match status" value="1"/>
</dbReference>
<keyword evidence="8 14" id="KW-0949">S-adenosyl-L-methionine</keyword>
<dbReference type="OrthoDB" id="9793973at2"/>
<dbReference type="EC" id="2.1.1.192" evidence="14"/>
<dbReference type="EMBL" id="RBIE01000002">
    <property type="protein sequence ID" value="RKQ61625.1"/>
    <property type="molecule type" value="Genomic_DNA"/>
</dbReference>
<keyword evidence="17" id="KW-1185">Reference proteome</keyword>
<keyword evidence="4 14" id="KW-0963">Cytoplasm</keyword>
<evidence type="ECO:0000256" key="5">
    <source>
        <dbReference type="ARBA" id="ARBA00022552"/>
    </source>
</evidence>
<comment type="function">
    <text evidence="14">Specifically methylates position 2 of adenine 2503 in 23S rRNA and position 2 of adenine 37 in tRNAs.</text>
</comment>
<gene>
    <name evidence="14" type="primary">rlmN</name>
    <name evidence="16" type="ORF">C7457_1064</name>
</gene>
<comment type="similarity">
    <text evidence="2 14">Belongs to the radical SAM superfamily. RlmN family.</text>
</comment>
<evidence type="ECO:0000256" key="14">
    <source>
        <dbReference type="HAMAP-Rule" id="MF_01849"/>
    </source>
</evidence>
<dbReference type="InterPro" id="IPR027492">
    <property type="entry name" value="RNA_MTrfase_RlmN"/>
</dbReference>
<comment type="caution">
    <text evidence="16">The sequence shown here is derived from an EMBL/GenBank/DDBJ whole genome shotgun (WGS) entry which is preliminary data.</text>
</comment>
<keyword evidence="3 14" id="KW-0004">4Fe-4S</keyword>
<dbReference type="SUPFAM" id="SSF102114">
    <property type="entry name" value="Radical SAM enzymes"/>
    <property type="match status" value="1"/>
</dbReference>
<feature type="binding site" evidence="14">
    <location>
        <position position="119"/>
    </location>
    <ligand>
        <name>[4Fe-4S] cluster</name>
        <dbReference type="ChEBI" id="CHEBI:49883"/>
        <note>4Fe-4S-S-AdoMet</note>
    </ligand>
</feature>
<proteinExistence type="inferred from homology"/>
<evidence type="ECO:0000313" key="16">
    <source>
        <dbReference type="EMBL" id="RKQ61625.1"/>
    </source>
</evidence>
<evidence type="ECO:0000256" key="13">
    <source>
        <dbReference type="ARBA" id="ARBA00023157"/>
    </source>
</evidence>
<evidence type="ECO:0000256" key="7">
    <source>
        <dbReference type="ARBA" id="ARBA00022679"/>
    </source>
</evidence>
<dbReference type="AlphaFoldDB" id="A0A420W6C0"/>
<feature type="active site" description="Proton acceptor" evidence="14">
    <location>
        <position position="92"/>
    </location>
</feature>
<dbReference type="Gene3D" id="3.20.20.70">
    <property type="entry name" value="Aldolase class I"/>
    <property type="match status" value="1"/>
</dbReference>
<evidence type="ECO:0000256" key="9">
    <source>
        <dbReference type="ARBA" id="ARBA00022694"/>
    </source>
</evidence>
<accession>A0A420W6C0</accession>
<dbReference type="Proteomes" id="UP000280881">
    <property type="component" value="Unassembled WGS sequence"/>
</dbReference>
<keyword evidence="9 14" id="KW-0819">tRNA processing</keyword>
<evidence type="ECO:0000256" key="11">
    <source>
        <dbReference type="ARBA" id="ARBA00023004"/>
    </source>
</evidence>
<dbReference type="InterPro" id="IPR058240">
    <property type="entry name" value="rSAM_sf"/>
</dbReference>
<evidence type="ECO:0000256" key="6">
    <source>
        <dbReference type="ARBA" id="ARBA00022603"/>
    </source>
</evidence>
<dbReference type="Gene3D" id="1.10.150.530">
    <property type="match status" value="1"/>
</dbReference>
<feature type="binding site" evidence="14">
    <location>
        <begin position="161"/>
        <end position="162"/>
    </location>
    <ligand>
        <name>S-adenosyl-L-methionine</name>
        <dbReference type="ChEBI" id="CHEBI:59789"/>
    </ligand>
</feature>
<dbReference type="FunFam" id="3.20.20.70:FF:000014">
    <property type="entry name" value="Probable dual-specificity RNA methyltransferase RlmN"/>
    <property type="match status" value="1"/>
</dbReference>
<feature type="active site" description="S-methylcysteine intermediate" evidence="14">
    <location>
        <position position="335"/>
    </location>
</feature>
<dbReference type="NCBIfam" id="TIGR00048">
    <property type="entry name" value="rRNA_mod_RlmN"/>
    <property type="match status" value="1"/>
</dbReference>
<dbReference type="HAMAP" id="MF_01849">
    <property type="entry name" value="RNA_methyltr_RlmN"/>
    <property type="match status" value="1"/>
</dbReference>
<keyword evidence="12 14" id="KW-0411">Iron-sulfur</keyword>
<dbReference type="CDD" id="cd01335">
    <property type="entry name" value="Radical_SAM"/>
    <property type="match status" value="1"/>
</dbReference>
<dbReference type="InterPro" id="IPR007197">
    <property type="entry name" value="rSAM"/>
</dbReference>
<dbReference type="InterPro" id="IPR006638">
    <property type="entry name" value="Elp3/MiaA/NifB-like_rSAM"/>
</dbReference>
<dbReference type="GO" id="GO:0019843">
    <property type="term" value="F:rRNA binding"/>
    <property type="evidence" value="ECO:0007669"/>
    <property type="project" value="UniProtKB-UniRule"/>
</dbReference>
<dbReference type="GO" id="GO:0000049">
    <property type="term" value="F:tRNA binding"/>
    <property type="evidence" value="ECO:0007669"/>
    <property type="project" value="UniProtKB-UniRule"/>
</dbReference>
<dbReference type="GO" id="GO:0046872">
    <property type="term" value="F:metal ion binding"/>
    <property type="evidence" value="ECO:0007669"/>
    <property type="project" value="UniProtKB-KW"/>
</dbReference>
<keyword evidence="6 14" id="KW-0489">Methyltransferase</keyword>
<dbReference type="Pfam" id="PF04055">
    <property type="entry name" value="Radical_SAM"/>
    <property type="match status" value="1"/>
</dbReference>
<dbReference type="InterPro" id="IPR013785">
    <property type="entry name" value="Aldolase_TIM"/>
</dbReference>
<dbReference type="GO" id="GO:0002935">
    <property type="term" value="F:tRNA (adenine(37)-C2)-methyltransferase activity"/>
    <property type="evidence" value="ECO:0007669"/>
    <property type="project" value="UniProtKB-UniRule"/>
</dbReference>
<evidence type="ECO:0000256" key="12">
    <source>
        <dbReference type="ARBA" id="ARBA00023014"/>
    </source>
</evidence>
<dbReference type="GO" id="GO:0051539">
    <property type="term" value="F:4 iron, 4 sulfur cluster binding"/>
    <property type="evidence" value="ECO:0007669"/>
    <property type="project" value="UniProtKB-UniRule"/>
</dbReference>
<name>A0A420W6C0_9BACT</name>
<dbReference type="SFLD" id="SFLDS00029">
    <property type="entry name" value="Radical_SAM"/>
    <property type="match status" value="1"/>
</dbReference>
<dbReference type="PIRSF" id="PIRSF006004">
    <property type="entry name" value="CHP00048"/>
    <property type="match status" value="1"/>
</dbReference>
<dbReference type="Pfam" id="PF21016">
    <property type="entry name" value="RlmN_N"/>
    <property type="match status" value="1"/>
</dbReference>
<dbReference type="PANTHER" id="PTHR30544">
    <property type="entry name" value="23S RRNA METHYLTRANSFERASE"/>
    <property type="match status" value="1"/>
</dbReference>
<feature type="binding site" evidence="14">
    <location>
        <position position="292"/>
    </location>
    <ligand>
        <name>S-adenosyl-L-methionine</name>
        <dbReference type="ChEBI" id="CHEBI:59789"/>
    </ligand>
</feature>
<dbReference type="SMART" id="SM00729">
    <property type="entry name" value="Elp3"/>
    <property type="match status" value="1"/>
</dbReference>
<comment type="catalytic activity">
    <reaction evidence="14">
        <text>adenosine(2503) in 23S rRNA + 2 reduced [2Fe-2S]-[ferredoxin] + 2 S-adenosyl-L-methionine = 2-methyladenosine(2503) in 23S rRNA + 5'-deoxyadenosine + L-methionine + 2 oxidized [2Fe-2S]-[ferredoxin] + S-adenosyl-L-homocysteine</text>
        <dbReference type="Rhea" id="RHEA:42916"/>
        <dbReference type="Rhea" id="RHEA-COMP:10000"/>
        <dbReference type="Rhea" id="RHEA-COMP:10001"/>
        <dbReference type="Rhea" id="RHEA-COMP:10152"/>
        <dbReference type="Rhea" id="RHEA-COMP:10282"/>
        <dbReference type="ChEBI" id="CHEBI:17319"/>
        <dbReference type="ChEBI" id="CHEBI:33737"/>
        <dbReference type="ChEBI" id="CHEBI:33738"/>
        <dbReference type="ChEBI" id="CHEBI:57844"/>
        <dbReference type="ChEBI" id="CHEBI:57856"/>
        <dbReference type="ChEBI" id="CHEBI:59789"/>
        <dbReference type="ChEBI" id="CHEBI:74411"/>
        <dbReference type="ChEBI" id="CHEBI:74497"/>
        <dbReference type="EC" id="2.1.1.192"/>
    </reaction>
</comment>
<sequence>MEKVDIKSLTMEELKDFVKELGLESYRAKQIAQWLYKKRVSSFEQMTNLSKEVRKLLSEKAELHPLKLVKVEESSDGTRKYLFELRDGNRIESVFIPERGWNTICVSTQVGCPIGCKFCLTAKDGFTRNLTPSEIVEQYIAVQRDVGEERRISNVVFMGMGEPLLSFDNVKKAVEIMTNRDMLDLSTRKLTISTVGIVPGIERMAKEMNRVKLAISLHATTDEVRNYLVPVNRKYPISRIMEVLRKYPADNNRRIMIEYVMLKDVNDSLEDAKRLAKMVKGLPVKVNLIPFNPYPGAPFEPTPREKIEEFQKVLWDRNIAAFIRESRGQDISAACGMLRTKERGCKITEN</sequence>
<comment type="caution">
    <text evidence="14">Lacks conserved residue(s) required for the propagation of feature annotation.</text>
</comment>
<dbReference type="GO" id="GO:0070040">
    <property type="term" value="F:rRNA (adenine(2503)-C2-)-methyltransferase activity"/>
    <property type="evidence" value="ECO:0007669"/>
    <property type="project" value="UniProtKB-UniRule"/>
</dbReference>
<dbReference type="InterPro" id="IPR004383">
    <property type="entry name" value="rRNA_lsu_MTrfase_RlmN/Cfr"/>
</dbReference>
<evidence type="ECO:0000256" key="2">
    <source>
        <dbReference type="ARBA" id="ARBA00007544"/>
    </source>
</evidence>
<comment type="catalytic activity">
    <reaction evidence="14">
        <text>adenosine(37) in tRNA + 2 reduced [2Fe-2S]-[ferredoxin] + 2 S-adenosyl-L-methionine = 2-methyladenosine(37) in tRNA + 5'-deoxyadenosine + L-methionine + 2 oxidized [2Fe-2S]-[ferredoxin] + S-adenosyl-L-homocysteine</text>
        <dbReference type="Rhea" id="RHEA:43332"/>
        <dbReference type="Rhea" id="RHEA-COMP:10000"/>
        <dbReference type="Rhea" id="RHEA-COMP:10001"/>
        <dbReference type="Rhea" id="RHEA-COMP:10162"/>
        <dbReference type="Rhea" id="RHEA-COMP:10485"/>
        <dbReference type="ChEBI" id="CHEBI:17319"/>
        <dbReference type="ChEBI" id="CHEBI:33737"/>
        <dbReference type="ChEBI" id="CHEBI:33738"/>
        <dbReference type="ChEBI" id="CHEBI:57844"/>
        <dbReference type="ChEBI" id="CHEBI:57856"/>
        <dbReference type="ChEBI" id="CHEBI:59789"/>
        <dbReference type="ChEBI" id="CHEBI:74411"/>
        <dbReference type="ChEBI" id="CHEBI:74497"/>
        <dbReference type="EC" id="2.1.1.192"/>
    </reaction>
</comment>
<evidence type="ECO:0000313" key="17">
    <source>
        <dbReference type="Proteomes" id="UP000280881"/>
    </source>
</evidence>
<comment type="subcellular location">
    <subcellularLocation>
        <location evidence="1 14">Cytoplasm</location>
    </subcellularLocation>
</comment>
<evidence type="ECO:0000256" key="8">
    <source>
        <dbReference type="ARBA" id="ARBA00022691"/>
    </source>
</evidence>
<feature type="binding site" evidence="14">
    <location>
        <position position="193"/>
    </location>
    <ligand>
        <name>S-adenosyl-L-methionine</name>
        <dbReference type="ChEBI" id="CHEBI:59789"/>
    </ligand>
</feature>
<evidence type="ECO:0000256" key="10">
    <source>
        <dbReference type="ARBA" id="ARBA00022723"/>
    </source>
</evidence>
<organism evidence="16 17">
    <name type="scientific">Thermovibrio guaymasensis</name>
    <dbReference type="NCBI Taxonomy" id="240167"/>
    <lineage>
        <taxon>Bacteria</taxon>
        <taxon>Pseudomonadati</taxon>
        <taxon>Aquificota</taxon>
        <taxon>Aquificia</taxon>
        <taxon>Desulfurobacteriales</taxon>
        <taxon>Desulfurobacteriaceae</taxon>
        <taxon>Thermovibrio</taxon>
    </lineage>
</organism>
<dbReference type="RefSeq" id="WP_121170802.1">
    <property type="nucleotide sequence ID" value="NZ_RBIE01000002.1"/>
</dbReference>